<dbReference type="AlphaFoldDB" id="A0A8D8SAN1"/>
<accession>A0A8D8SAN1</accession>
<evidence type="ECO:0000313" key="1">
    <source>
        <dbReference type="EMBL" id="CAG6662952.1"/>
    </source>
</evidence>
<dbReference type="EMBL" id="HBUF01204075">
    <property type="protein sequence ID" value="CAG6662952.1"/>
    <property type="molecule type" value="Transcribed_RNA"/>
</dbReference>
<name>A0A8D8SAN1_9HEMI</name>
<sequence>MAKLLAWDFSTQLCHKTKSLEWLQSFSVLLMIQRRQKNVNIRVEVKHVPAYVREGLKKFISHETFTFFSRFGIQTDFLLEDPKIWHANPQYQKGLKIVQSLKVVNDTAERGVKLMSDFNDLITREEDQKQFVLQVVVSDCRRLYPDFSKSSLSIPLSTNPVEF</sequence>
<reference evidence="1" key="1">
    <citation type="submission" date="2021-05" db="EMBL/GenBank/DDBJ databases">
        <authorList>
            <person name="Alioto T."/>
            <person name="Alioto T."/>
            <person name="Gomez Garrido J."/>
        </authorList>
    </citation>
    <scope>NUCLEOTIDE SEQUENCE</scope>
</reference>
<protein>
    <submittedName>
        <fullName evidence="1">Uncharacterized protein</fullName>
    </submittedName>
</protein>
<organism evidence="1">
    <name type="scientific">Cacopsylla melanoneura</name>
    <dbReference type="NCBI Taxonomy" id="428564"/>
    <lineage>
        <taxon>Eukaryota</taxon>
        <taxon>Metazoa</taxon>
        <taxon>Ecdysozoa</taxon>
        <taxon>Arthropoda</taxon>
        <taxon>Hexapoda</taxon>
        <taxon>Insecta</taxon>
        <taxon>Pterygota</taxon>
        <taxon>Neoptera</taxon>
        <taxon>Paraneoptera</taxon>
        <taxon>Hemiptera</taxon>
        <taxon>Sternorrhyncha</taxon>
        <taxon>Psylloidea</taxon>
        <taxon>Psyllidae</taxon>
        <taxon>Psyllinae</taxon>
        <taxon>Cacopsylla</taxon>
    </lineage>
</organism>
<dbReference type="PANTHER" id="PTHR46113:SF1">
    <property type="entry name" value="PEPTIDASE M17 LEUCYL AMINOPEPTIDASE N-TERMINAL DOMAIN-CONTAINING PROTEIN"/>
    <property type="match status" value="1"/>
</dbReference>
<proteinExistence type="predicted"/>
<dbReference type="PANTHER" id="PTHR46113">
    <property type="entry name" value="SNAC DOMAIN-CONTAINING PROTEIN"/>
    <property type="match status" value="1"/>
</dbReference>